<proteinExistence type="predicted"/>
<gene>
    <name evidence="3" type="ORF">ACFQ2V_15950</name>
</gene>
<feature type="transmembrane region" description="Helical" evidence="1">
    <location>
        <begin position="336"/>
        <end position="356"/>
    </location>
</feature>
<dbReference type="EMBL" id="JBHTKH010000011">
    <property type="protein sequence ID" value="MFD1055808.1"/>
    <property type="molecule type" value="Genomic_DNA"/>
</dbReference>
<feature type="chain" id="PRO_5045536398" description="Glycosyltransferase RgtA/B/C/D-like domain-containing protein" evidence="2">
    <location>
        <begin position="19"/>
        <end position="467"/>
    </location>
</feature>
<organism evidence="3 4">
    <name type="scientific">Terrabacter terrigena</name>
    <dbReference type="NCBI Taxonomy" id="574718"/>
    <lineage>
        <taxon>Bacteria</taxon>
        <taxon>Bacillati</taxon>
        <taxon>Actinomycetota</taxon>
        <taxon>Actinomycetes</taxon>
        <taxon>Micrococcales</taxon>
        <taxon>Intrasporangiaceae</taxon>
        <taxon>Terrabacter</taxon>
    </lineage>
</organism>
<feature type="transmembrane region" description="Helical" evidence="1">
    <location>
        <begin position="307"/>
        <end position="324"/>
    </location>
</feature>
<evidence type="ECO:0000313" key="4">
    <source>
        <dbReference type="Proteomes" id="UP001597046"/>
    </source>
</evidence>
<keyword evidence="2" id="KW-0732">Signal</keyword>
<feature type="transmembrane region" description="Helical" evidence="1">
    <location>
        <begin position="101"/>
        <end position="120"/>
    </location>
</feature>
<feature type="transmembrane region" description="Helical" evidence="1">
    <location>
        <begin position="249"/>
        <end position="267"/>
    </location>
</feature>
<feature type="transmembrane region" description="Helical" evidence="1">
    <location>
        <begin position="190"/>
        <end position="211"/>
    </location>
</feature>
<keyword evidence="1" id="KW-0812">Transmembrane</keyword>
<protein>
    <recommendedName>
        <fullName evidence="5">Glycosyltransferase RgtA/B/C/D-like domain-containing protein</fullName>
    </recommendedName>
</protein>
<keyword evidence="1" id="KW-0472">Membrane</keyword>
<evidence type="ECO:0000313" key="3">
    <source>
        <dbReference type="EMBL" id="MFD1055808.1"/>
    </source>
</evidence>
<name>A0ABW3MYN2_9MICO</name>
<dbReference type="Proteomes" id="UP001597046">
    <property type="component" value="Unassembled WGS sequence"/>
</dbReference>
<evidence type="ECO:0000256" key="1">
    <source>
        <dbReference type="SAM" id="Phobius"/>
    </source>
</evidence>
<sequence>MPAVIAVAFLVTQGVAQAVTPFIRQDDWTFLLPDDQPNVAPPRYYNISEGRWLNTGWWWLVGQHGTPTTAALTYAAGYAVLVAGMWRVLHRSGVRPGPVVDALLGLALYASCVWVQLLYWPGALTPSVLVGAAAMWLLPRAAASRPRMALWLLLSGVAAVLSYPPIGVVLLVFAVVFLRDSPWRRVLGVTAGWVGSFAAGVAVAYTLNWIFNQHFGIEMASWRNANPLTSLDALRVNAGRWFESVGGLWAAQWWVALVGLVAAVLGWRETPVRARLQRLLVAFVVASGLDAAQTLVTGTVTEARGQLWTWLVAVLPVAFLLLHRRQAKDRGVRAQVAERVPALLLAVLAVAGVLSWRADIGAHQATRVQYDAIAEEATAPERGQAATRVVVYQDPAVRNTRDGRLMASTMFMAVRQETGGVQPRWCRGDECTVLARQAADHPVVRIDSPAGLSHVIGIVVPAPPGWV</sequence>
<keyword evidence="4" id="KW-1185">Reference proteome</keyword>
<dbReference type="RefSeq" id="WP_386053842.1">
    <property type="nucleotide sequence ID" value="NZ_JBHTKH010000011.1"/>
</dbReference>
<evidence type="ECO:0000256" key="2">
    <source>
        <dbReference type="SAM" id="SignalP"/>
    </source>
</evidence>
<feature type="transmembrane region" description="Helical" evidence="1">
    <location>
        <begin position="279"/>
        <end position="301"/>
    </location>
</feature>
<evidence type="ECO:0008006" key="5">
    <source>
        <dbReference type="Google" id="ProtNLM"/>
    </source>
</evidence>
<reference evidence="4" key="1">
    <citation type="journal article" date="2019" name="Int. J. Syst. Evol. Microbiol.">
        <title>The Global Catalogue of Microorganisms (GCM) 10K type strain sequencing project: providing services to taxonomists for standard genome sequencing and annotation.</title>
        <authorList>
            <consortium name="The Broad Institute Genomics Platform"/>
            <consortium name="The Broad Institute Genome Sequencing Center for Infectious Disease"/>
            <person name="Wu L."/>
            <person name="Ma J."/>
        </authorList>
    </citation>
    <scope>NUCLEOTIDE SEQUENCE [LARGE SCALE GENOMIC DNA]</scope>
    <source>
        <strain evidence="4">CCUG 57508</strain>
    </source>
</reference>
<feature type="transmembrane region" description="Helical" evidence="1">
    <location>
        <begin position="71"/>
        <end position="89"/>
    </location>
</feature>
<accession>A0ABW3MYN2</accession>
<keyword evidence="1" id="KW-1133">Transmembrane helix</keyword>
<feature type="transmembrane region" description="Helical" evidence="1">
    <location>
        <begin position="148"/>
        <end position="178"/>
    </location>
</feature>
<feature type="signal peptide" evidence="2">
    <location>
        <begin position="1"/>
        <end position="18"/>
    </location>
</feature>
<comment type="caution">
    <text evidence="3">The sequence shown here is derived from an EMBL/GenBank/DDBJ whole genome shotgun (WGS) entry which is preliminary data.</text>
</comment>